<feature type="coiled-coil region" evidence="1">
    <location>
        <begin position="94"/>
        <end position="121"/>
    </location>
</feature>
<dbReference type="EMBL" id="WKDU01000026">
    <property type="protein sequence ID" value="MCF5155027.1"/>
    <property type="molecule type" value="Genomic_DNA"/>
</dbReference>
<proteinExistence type="predicted"/>
<sequence length="269" mass="30288">MRTVQTTSPQQACENILIDEKRYNTERDILRSENAVIDRLLARSLEMKQAYGELHEKLSPQPPALRVFLGLLLSTAAFWSPERIAKSRTQRDELVETNRQIARKAEDLAQLLEQRSRLHETSGFSSHTHYHVCDVIEAAAGNHSLFNAYVKERLDTLCGQFDLKYWPSLDQLVRAVSTDAENATLEATDPLTLAATAATRPSRADFFKTLFAAIEENSAHHHGQLPEGFRLTDGTLASLANCALDLVPDELADSAYVKRLRQRERNGDM</sequence>
<dbReference type="Proteomes" id="UP000814074">
    <property type="component" value="Unassembled WGS sequence"/>
</dbReference>
<accession>A0ABS9FS83</accession>
<protein>
    <submittedName>
        <fullName evidence="2">Uncharacterized protein</fullName>
    </submittedName>
</protein>
<keyword evidence="1" id="KW-0175">Coiled coil</keyword>
<keyword evidence="3" id="KW-1185">Reference proteome</keyword>
<comment type="caution">
    <text evidence="2">The sequence shown here is derived from an EMBL/GenBank/DDBJ whole genome shotgun (WGS) entry which is preliminary data.</text>
</comment>
<reference evidence="2 3" key="1">
    <citation type="submission" date="2019-11" db="EMBL/GenBank/DDBJ databases">
        <title>Epiphytic Pseudomonas syringae from cherry orchards.</title>
        <authorList>
            <person name="Hulin M.T."/>
        </authorList>
    </citation>
    <scope>NUCLEOTIDE SEQUENCE [LARGE SCALE GENOMIC DNA]</scope>
    <source>
        <strain evidence="2 3">PA-6-3B</strain>
    </source>
</reference>
<evidence type="ECO:0000313" key="2">
    <source>
        <dbReference type="EMBL" id="MCF5155027.1"/>
    </source>
</evidence>
<evidence type="ECO:0000256" key="1">
    <source>
        <dbReference type="SAM" id="Coils"/>
    </source>
</evidence>
<gene>
    <name evidence="2" type="ORF">GIW47_20730</name>
</gene>
<organism evidence="2 3">
    <name type="scientific">Pseudomonas lactis</name>
    <dbReference type="NCBI Taxonomy" id="1615674"/>
    <lineage>
        <taxon>Bacteria</taxon>
        <taxon>Pseudomonadati</taxon>
        <taxon>Pseudomonadota</taxon>
        <taxon>Gammaproteobacteria</taxon>
        <taxon>Pseudomonadales</taxon>
        <taxon>Pseudomonadaceae</taxon>
        <taxon>Pseudomonas</taxon>
    </lineage>
</organism>
<evidence type="ECO:0000313" key="3">
    <source>
        <dbReference type="Proteomes" id="UP000814074"/>
    </source>
</evidence>
<dbReference type="RefSeq" id="WP_023446517.1">
    <property type="nucleotide sequence ID" value="NZ_WKDU01000026.1"/>
</dbReference>
<name>A0ABS9FS83_9PSED</name>